<comment type="subcellular location">
    <subcellularLocation>
        <location evidence="1">Cell membrane</location>
        <topology evidence="1">Multi-pass membrane protein</topology>
    </subcellularLocation>
</comment>
<dbReference type="PANTHER" id="PTHR30294:SF29">
    <property type="entry name" value="MULTIDRUG ABC TRANSPORTER PERMEASE YBHS-RELATED"/>
    <property type="match status" value="1"/>
</dbReference>
<dbReference type="Pfam" id="PF12698">
    <property type="entry name" value="ABC2_membrane_3"/>
    <property type="match status" value="1"/>
</dbReference>
<feature type="transmembrane region" description="Helical" evidence="6">
    <location>
        <begin position="378"/>
        <end position="400"/>
    </location>
</feature>
<keyword evidence="9" id="KW-1185">Reference proteome</keyword>
<evidence type="ECO:0000256" key="3">
    <source>
        <dbReference type="ARBA" id="ARBA00022692"/>
    </source>
</evidence>
<evidence type="ECO:0000313" key="8">
    <source>
        <dbReference type="EMBL" id="SNS04850.1"/>
    </source>
</evidence>
<feature type="transmembrane region" description="Helical" evidence="6">
    <location>
        <begin position="257"/>
        <end position="286"/>
    </location>
</feature>
<evidence type="ECO:0000256" key="2">
    <source>
        <dbReference type="ARBA" id="ARBA00022475"/>
    </source>
</evidence>
<keyword evidence="5 6" id="KW-0472">Membrane</keyword>
<dbReference type="PANTHER" id="PTHR30294">
    <property type="entry name" value="MEMBRANE COMPONENT OF ABC TRANSPORTER YHHJ-RELATED"/>
    <property type="match status" value="1"/>
</dbReference>
<evidence type="ECO:0000256" key="6">
    <source>
        <dbReference type="SAM" id="Phobius"/>
    </source>
</evidence>
<dbReference type="InterPro" id="IPR013525">
    <property type="entry name" value="ABC2_TM"/>
</dbReference>
<evidence type="ECO:0000256" key="4">
    <source>
        <dbReference type="ARBA" id="ARBA00022989"/>
    </source>
</evidence>
<evidence type="ECO:0000256" key="1">
    <source>
        <dbReference type="ARBA" id="ARBA00004651"/>
    </source>
</evidence>
<protein>
    <submittedName>
        <fullName evidence="8">ABC-type Na+ efflux pump, permease component</fullName>
    </submittedName>
</protein>
<keyword evidence="2" id="KW-1003">Cell membrane</keyword>
<dbReference type="EMBL" id="FZOJ01000003">
    <property type="protein sequence ID" value="SNS04850.1"/>
    <property type="molecule type" value="Genomic_DNA"/>
</dbReference>
<feature type="transmembrane region" description="Helical" evidence="6">
    <location>
        <begin position="292"/>
        <end position="317"/>
    </location>
</feature>
<evidence type="ECO:0000259" key="7">
    <source>
        <dbReference type="Pfam" id="PF12698"/>
    </source>
</evidence>
<evidence type="ECO:0000313" key="9">
    <source>
        <dbReference type="Proteomes" id="UP000198304"/>
    </source>
</evidence>
<gene>
    <name evidence="8" type="ORF">SAMN05446037_1003129</name>
</gene>
<evidence type="ECO:0000256" key="5">
    <source>
        <dbReference type="ARBA" id="ARBA00023136"/>
    </source>
</evidence>
<keyword evidence="3 6" id="KW-0812">Transmembrane</keyword>
<name>A0A239BAE9_9FIRM</name>
<reference evidence="8 9" key="1">
    <citation type="submission" date="2017-06" db="EMBL/GenBank/DDBJ databases">
        <authorList>
            <person name="Kim H.J."/>
            <person name="Triplett B.A."/>
        </authorList>
    </citation>
    <scope>NUCLEOTIDE SEQUENCE [LARGE SCALE GENOMIC DNA]</scope>
    <source>
        <strain evidence="8 9">SCA</strain>
    </source>
</reference>
<keyword evidence="4 6" id="KW-1133">Transmembrane helix</keyword>
<proteinExistence type="predicted"/>
<dbReference type="GO" id="GO:0005886">
    <property type="term" value="C:plasma membrane"/>
    <property type="evidence" value="ECO:0007669"/>
    <property type="project" value="UniProtKB-SubCell"/>
</dbReference>
<dbReference type="InterPro" id="IPR051449">
    <property type="entry name" value="ABC-2_transporter_component"/>
</dbReference>
<organism evidence="8 9">
    <name type="scientific">Anaerovirgula multivorans</name>
    <dbReference type="NCBI Taxonomy" id="312168"/>
    <lineage>
        <taxon>Bacteria</taxon>
        <taxon>Bacillati</taxon>
        <taxon>Bacillota</taxon>
        <taxon>Clostridia</taxon>
        <taxon>Peptostreptococcales</taxon>
        <taxon>Natronincolaceae</taxon>
        <taxon>Anaerovirgula</taxon>
    </lineage>
</organism>
<dbReference type="AlphaFoldDB" id="A0A239BAE9"/>
<dbReference type="GO" id="GO:0140359">
    <property type="term" value="F:ABC-type transporter activity"/>
    <property type="evidence" value="ECO:0007669"/>
    <property type="project" value="InterPro"/>
</dbReference>
<dbReference type="RefSeq" id="WP_176431190.1">
    <property type="nucleotide sequence ID" value="NZ_FZOJ01000003.1"/>
</dbReference>
<accession>A0A239BAE9</accession>
<feature type="transmembrane region" description="Helical" evidence="6">
    <location>
        <begin position="21"/>
        <end position="44"/>
    </location>
</feature>
<feature type="transmembrane region" description="Helical" evidence="6">
    <location>
        <begin position="329"/>
        <end position="347"/>
    </location>
</feature>
<dbReference type="Gene3D" id="3.40.1710.10">
    <property type="entry name" value="abc type-2 transporter like domain"/>
    <property type="match status" value="1"/>
</dbReference>
<feature type="transmembrane region" description="Helical" evidence="6">
    <location>
        <begin position="214"/>
        <end position="236"/>
    </location>
</feature>
<sequence>MRSIFIILLREIAVILKDYKRIFIMMLLPVIIISFMSIGFKYLFQQGVYIDKFNIVVVNEDQHPLASFLMQQIQEDKNLEALLDIEIMQDAIQAENQVRNNLAVAAVVIPEGFVHSLETGTNHSVKLITNRAHPLKSHMIQSIMNSYMKSVSGGQSAVNAVWDYYKNTDMTYEERSKKIDWVINDITLSVYFARNNVFEKNTIKGVNSLSSFEFYLASGIIIFIMFSSLSGAKTLLEEKDSKIIHRIKMTGISGFDYIVGKFAAIYIIGMMQSFLIFTIGAYFLLGGLQREYFYILLLYLTIIFSISSLSLLTAVMIKSRERLESIGSITVLLMTFIGGGIIPYIYLPNFLQILSKLTINYWSLKGLLGFLEGVPIKGITSILLLAAVGTISLLLTCHIFNKREGWGNQ</sequence>
<dbReference type="Proteomes" id="UP000198304">
    <property type="component" value="Unassembled WGS sequence"/>
</dbReference>
<feature type="domain" description="ABC-2 type transporter transmembrane" evidence="7">
    <location>
        <begin position="22"/>
        <end position="396"/>
    </location>
</feature>